<dbReference type="InterPro" id="IPR005895">
    <property type="entry name" value="ABC_transptr_haem_export_CcmA"/>
</dbReference>
<dbReference type="RefSeq" id="WP_121532486.1">
    <property type="nucleotide sequence ID" value="NZ_RCHI01000005.1"/>
</dbReference>
<dbReference type="EC" id="3.6.3.41" evidence="8"/>
<dbReference type="EMBL" id="RCHI01000005">
    <property type="protein sequence ID" value="RLL71094.1"/>
    <property type="molecule type" value="Genomic_DNA"/>
</dbReference>
<keyword evidence="8" id="KW-0378">Hydrolase</keyword>
<evidence type="ECO:0000259" key="7">
    <source>
        <dbReference type="PROSITE" id="PS50893"/>
    </source>
</evidence>
<feature type="domain" description="ABC transporter" evidence="7">
    <location>
        <begin position="4"/>
        <end position="210"/>
    </location>
</feature>
<dbReference type="Proteomes" id="UP000279673">
    <property type="component" value="Unassembled WGS sequence"/>
</dbReference>
<dbReference type="PROSITE" id="PS00211">
    <property type="entry name" value="ABC_TRANSPORTER_1"/>
    <property type="match status" value="1"/>
</dbReference>
<evidence type="ECO:0000313" key="8">
    <source>
        <dbReference type="EMBL" id="RLL71094.1"/>
    </source>
</evidence>
<evidence type="ECO:0000256" key="2">
    <source>
        <dbReference type="ARBA" id="ARBA00022741"/>
    </source>
</evidence>
<keyword evidence="1" id="KW-0813">Transport</keyword>
<dbReference type="GO" id="GO:0017004">
    <property type="term" value="P:cytochrome complex assembly"/>
    <property type="evidence" value="ECO:0007669"/>
    <property type="project" value="UniProtKB-KW"/>
</dbReference>
<dbReference type="InterPro" id="IPR017871">
    <property type="entry name" value="ABC_transporter-like_CS"/>
</dbReference>
<keyword evidence="9" id="KW-1185">Reference proteome</keyword>
<evidence type="ECO:0000313" key="9">
    <source>
        <dbReference type="Proteomes" id="UP000279673"/>
    </source>
</evidence>
<name>A0A421BS22_9RHOB</name>
<dbReference type="GO" id="GO:0016887">
    <property type="term" value="F:ATP hydrolysis activity"/>
    <property type="evidence" value="ECO:0007669"/>
    <property type="project" value="InterPro"/>
</dbReference>
<dbReference type="InterPro" id="IPR027417">
    <property type="entry name" value="P-loop_NTPase"/>
</dbReference>
<dbReference type="Gene3D" id="3.40.50.300">
    <property type="entry name" value="P-loop containing nucleotide triphosphate hydrolases"/>
    <property type="match status" value="1"/>
</dbReference>
<accession>A0A421BS22</accession>
<proteinExistence type="predicted"/>
<dbReference type="PANTHER" id="PTHR43499">
    <property type="entry name" value="ABC TRANSPORTER I FAMILY MEMBER 1"/>
    <property type="match status" value="1"/>
</dbReference>
<dbReference type="SMART" id="SM00382">
    <property type="entry name" value="AAA"/>
    <property type="match status" value="1"/>
</dbReference>
<dbReference type="Pfam" id="PF00005">
    <property type="entry name" value="ABC_tran"/>
    <property type="match status" value="1"/>
</dbReference>
<dbReference type="AlphaFoldDB" id="A0A421BS22"/>
<keyword evidence="4 8" id="KW-0067">ATP-binding</keyword>
<evidence type="ECO:0000256" key="5">
    <source>
        <dbReference type="ARBA" id="ARBA00022967"/>
    </source>
</evidence>
<keyword evidence="5" id="KW-1278">Translocase</keyword>
<protein>
    <submittedName>
        <fullName evidence="8">Heme ABC exporter ATP-binding protein CcmA</fullName>
        <ecNumber evidence="8">3.6.3.41</ecNumber>
    </submittedName>
</protein>
<dbReference type="PROSITE" id="PS50893">
    <property type="entry name" value="ABC_TRANSPORTER_2"/>
    <property type="match status" value="1"/>
</dbReference>
<dbReference type="NCBIfam" id="TIGR01189">
    <property type="entry name" value="ccmA"/>
    <property type="match status" value="1"/>
</dbReference>
<dbReference type="GO" id="GO:0005524">
    <property type="term" value="F:ATP binding"/>
    <property type="evidence" value="ECO:0007669"/>
    <property type="project" value="UniProtKB-KW"/>
</dbReference>
<comment type="caution">
    <text evidence="8">The sequence shown here is derived from an EMBL/GenBank/DDBJ whole genome shotgun (WGS) entry which is preliminary data.</text>
</comment>
<gene>
    <name evidence="8" type="primary">ccmA</name>
    <name evidence="8" type="ORF">DYS74_07655</name>
</gene>
<keyword evidence="3" id="KW-0201">Cytochrome c-type biogenesis</keyword>
<sequence length="210" mass="21994">MTMLSVDNLSVTRGGLPVLEGVSFTLDAGRALVLRGPNGIGKTTLLRTLAGLQPALAGTVSMPAETMAYAGHADGLKAMLSVRENLRFWADVYATPDIDPAIEQMNLRALADRAAHSLSAGQKRRLGLARLLVTGRPIWVLDEPTVSLDAASVALFGAAVRAHLATGGAALMATHIDLGIPEAEVLDLAPFKARPPEQGGFRGSFDEAFG</sequence>
<organism evidence="8 9">
    <name type="scientific">Paenirhodobacter hankyongi</name>
    <dbReference type="NCBI Taxonomy" id="2294033"/>
    <lineage>
        <taxon>Bacteria</taxon>
        <taxon>Pseudomonadati</taxon>
        <taxon>Pseudomonadota</taxon>
        <taxon>Alphaproteobacteria</taxon>
        <taxon>Rhodobacterales</taxon>
        <taxon>Rhodobacter group</taxon>
        <taxon>Paenirhodobacter</taxon>
    </lineage>
</organism>
<dbReference type="InterPro" id="IPR003439">
    <property type="entry name" value="ABC_transporter-like_ATP-bd"/>
</dbReference>
<evidence type="ECO:0000256" key="3">
    <source>
        <dbReference type="ARBA" id="ARBA00022748"/>
    </source>
</evidence>
<dbReference type="PANTHER" id="PTHR43499:SF1">
    <property type="entry name" value="ABC TRANSPORTER I FAMILY MEMBER 1"/>
    <property type="match status" value="1"/>
</dbReference>
<reference evidence="8 9" key="1">
    <citation type="submission" date="2018-10" db="EMBL/GenBank/DDBJ databases">
        <title>Rhodobacter sp . BO-81.</title>
        <authorList>
            <person name="Im W.T."/>
        </authorList>
    </citation>
    <scope>NUCLEOTIDE SEQUENCE [LARGE SCALE GENOMIC DNA]</scope>
    <source>
        <strain evidence="8 9">BO-81</strain>
    </source>
</reference>
<keyword evidence="2" id="KW-0547">Nucleotide-binding</keyword>
<evidence type="ECO:0000256" key="6">
    <source>
        <dbReference type="ARBA" id="ARBA00023136"/>
    </source>
</evidence>
<evidence type="ECO:0000256" key="1">
    <source>
        <dbReference type="ARBA" id="ARBA00022448"/>
    </source>
</evidence>
<evidence type="ECO:0000256" key="4">
    <source>
        <dbReference type="ARBA" id="ARBA00022840"/>
    </source>
</evidence>
<dbReference type="SUPFAM" id="SSF52540">
    <property type="entry name" value="P-loop containing nucleoside triphosphate hydrolases"/>
    <property type="match status" value="1"/>
</dbReference>
<dbReference type="GO" id="GO:0022857">
    <property type="term" value="F:transmembrane transporter activity"/>
    <property type="evidence" value="ECO:0007669"/>
    <property type="project" value="InterPro"/>
</dbReference>
<keyword evidence="6" id="KW-0472">Membrane</keyword>
<dbReference type="InterPro" id="IPR003593">
    <property type="entry name" value="AAA+_ATPase"/>
</dbReference>